<dbReference type="PANTHER" id="PTHR24414">
    <property type="entry name" value="F-BOX/KELCH-REPEAT PROTEIN SKIP4"/>
    <property type="match status" value="1"/>
</dbReference>
<organism evidence="3">
    <name type="scientific">Arabidopsis lyrata subsp. lyrata</name>
    <name type="common">Lyre-leaved rock-cress</name>
    <dbReference type="NCBI Taxonomy" id="81972"/>
    <lineage>
        <taxon>Eukaryota</taxon>
        <taxon>Viridiplantae</taxon>
        <taxon>Streptophyta</taxon>
        <taxon>Embryophyta</taxon>
        <taxon>Tracheophyta</taxon>
        <taxon>Spermatophyta</taxon>
        <taxon>Magnoliopsida</taxon>
        <taxon>eudicotyledons</taxon>
        <taxon>Gunneridae</taxon>
        <taxon>Pentapetalae</taxon>
        <taxon>rosids</taxon>
        <taxon>malvids</taxon>
        <taxon>Brassicales</taxon>
        <taxon>Brassicaceae</taxon>
        <taxon>Camelineae</taxon>
        <taxon>Arabidopsis</taxon>
    </lineage>
</organism>
<accession>D7MXF8</accession>
<protein>
    <recommendedName>
        <fullName evidence="1">FKB95-like N-terminal Kelch domain-containing protein</fullName>
    </recommendedName>
</protein>
<dbReference type="eggNOG" id="KOG1072">
    <property type="taxonomic scope" value="Eukaryota"/>
</dbReference>
<name>D7MXF8_ARALL</name>
<dbReference type="Gene3D" id="1.10.150.50">
    <property type="entry name" value="Transcription Factor, Ets-1"/>
    <property type="match status" value="1"/>
</dbReference>
<gene>
    <name evidence="2" type="ORF">ARALYDRAFT_920609</name>
</gene>
<dbReference type="Pfam" id="PF25210">
    <property type="entry name" value="Kelch_FKB95"/>
    <property type="match status" value="1"/>
</dbReference>
<feature type="domain" description="FKB95-like N-terminal Kelch" evidence="1">
    <location>
        <begin position="57"/>
        <end position="215"/>
    </location>
</feature>
<evidence type="ECO:0000259" key="1">
    <source>
        <dbReference type="Pfam" id="PF25210"/>
    </source>
</evidence>
<dbReference type="SUPFAM" id="SSF117281">
    <property type="entry name" value="Kelch motif"/>
    <property type="match status" value="1"/>
</dbReference>
<keyword evidence="3" id="KW-1185">Reference proteome</keyword>
<dbReference type="InterPro" id="IPR013761">
    <property type="entry name" value="SAM/pointed_sf"/>
</dbReference>
<dbReference type="InterPro" id="IPR015915">
    <property type="entry name" value="Kelch-typ_b-propeller"/>
</dbReference>
<dbReference type="InterPro" id="IPR057499">
    <property type="entry name" value="Kelch_FKB95"/>
</dbReference>
<proteinExistence type="predicted"/>
<dbReference type="AlphaFoldDB" id="D7MXF8"/>
<dbReference type="HOGENOM" id="CLU_1201283_0_0_1"/>
<evidence type="ECO:0000313" key="3">
    <source>
        <dbReference type="Proteomes" id="UP000008694"/>
    </source>
</evidence>
<reference evidence="3" key="1">
    <citation type="journal article" date="2011" name="Nat. Genet.">
        <title>The Arabidopsis lyrata genome sequence and the basis of rapid genome size change.</title>
        <authorList>
            <person name="Hu T.T."/>
            <person name="Pattyn P."/>
            <person name="Bakker E.G."/>
            <person name="Cao J."/>
            <person name="Cheng J.-F."/>
            <person name="Clark R.M."/>
            <person name="Fahlgren N."/>
            <person name="Fawcett J.A."/>
            <person name="Grimwood J."/>
            <person name="Gundlach H."/>
            <person name="Haberer G."/>
            <person name="Hollister J.D."/>
            <person name="Ossowski S."/>
            <person name="Ottilar R.P."/>
            <person name="Salamov A.A."/>
            <person name="Schneeberger K."/>
            <person name="Spannagl M."/>
            <person name="Wang X."/>
            <person name="Yang L."/>
            <person name="Nasrallah M.E."/>
            <person name="Bergelson J."/>
            <person name="Carrington J.C."/>
            <person name="Gaut B.S."/>
            <person name="Schmutz J."/>
            <person name="Mayer K.F.X."/>
            <person name="Van de Peer Y."/>
            <person name="Grigoriev I.V."/>
            <person name="Nordborg M."/>
            <person name="Weigel D."/>
            <person name="Guo Y.-L."/>
        </authorList>
    </citation>
    <scope>NUCLEOTIDE SEQUENCE [LARGE SCALE GENOMIC DNA]</scope>
    <source>
        <strain evidence="3">cv. MN47</strain>
    </source>
</reference>
<sequence length="231" mass="26397">MSDSPTFPVPTKKDVCELVSLRSFNIYPQKSNNSVEEVDMDALMHMTDDDLKAMLIPMPFNCSETQDKFFSCRTAFIDGKFLVMPFARRGVIAYNSKESRWDPVQTKMACIMLKDSHCQIGNVMYCSVDGRIRWYDTEVSSWRLVKGLLELGNFPCGPFCVKLADCRGNLAVFWVKSFPDEGDDQRKMILCAEIALERRTSFEIWGKVLWFDHVLTVPADYQLIKALAATV</sequence>
<dbReference type="PANTHER" id="PTHR24414:SF184">
    <property type="entry name" value="GALACTOSE OXIDASE_KELCH REPEAT SUPERFAMILY PROTEIN"/>
    <property type="match status" value="1"/>
</dbReference>
<dbReference type="Gramene" id="scaffold_38400001.1">
    <property type="protein sequence ID" value="scaffold_38400001.1"/>
    <property type="gene ID" value="scaffold_38400001.1"/>
</dbReference>
<dbReference type="EMBL" id="GL348986">
    <property type="protein sequence ID" value="EFH38772.1"/>
    <property type="molecule type" value="Genomic_DNA"/>
</dbReference>
<dbReference type="InterPro" id="IPR050354">
    <property type="entry name" value="F-box/kelch-repeat_ARATH"/>
</dbReference>
<evidence type="ECO:0000313" key="2">
    <source>
        <dbReference type="EMBL" id="EFH38772.1"/>
    </source>
</evidence>
<dbReference type="Proteomes" id="UP000008694">
    <property type="component" value="Unassembled WGS sequence"/>
</dbReference>